<evidence type="ECO:0000313" key="5">
    <source>
        <dbReference type="EMBL" id="MFC5708254.1"/>
    </source>
</evidence>
<comment type="caution">
    <text evidence="5">The sequence shown here is derived from an EMBL/GenBank/DDBJ whole genome shotgun (WGS) entry which is preliminary data.</text>
</comment>
<protein>
    <submittedName>
        <fullName evidence="5">LuxR C-terminal-related transcriptional regulator</fullName>
    </submittedName>
</protein>
<keyword evidence="2" id="KW-0238">DNA-binding</keyword>
<dbReference type="CDD" id="cd06170">
    <property type="entry name" value="LuxR_C_like"/>
    <property type="match status" value="1"/>
</dbReference>
<dbReference type="Gene3D" id="1.10.10.10">
    <property type="entry name" value="Winged helix-like DNA-binding domain superfamily/Winged helix DNA-binding domain"/>
    <property type="match status" value="1"/>
</dbReference>
<feature type="domain" description="HTH luxR-type" evidence="4">
    <location>
        <begin position="143"/>
        <end position="208"/>
    </location>
</feature>
<dbReference type="SMART" id="SM00421">
    <property type="entry name" value="HTH_LUXR"/>
    <property type="match status" value="1"/>
</dbReference>
<dbReference type="RefSeq" id="WP_042638542.1">
    <property type="nucleotide sequence ID" value="NZ_CDDF01000001.1"/>
</dbReference>
<dbReference type="EMBL" id="JBHSPP010000017">
    <property type="protein sequence ID" value="MFC5708254.1"/>
    <property type="molecule type" value="Genomic_DNA"/>
</dbReference>
<dbReference type="InterPro" id="IPR049151">
    <property type="entry name" value="CsgD-like_REC"/>
</dbReference>
<evidence type="ECO:0000259" key="4">
    <source>
        <dbReference type="PROSITE" id="PS50043"/>
    </source>
</evidence>
<dbReference type="Pfam" id="PF00196">
    <property type="entry name" value="GerE"/>
    <property type="match status" value="1"/>
</dbReference>
<evidence type="ECO:0000256" key="1">
    <source>
        <dbReference type="ARBA" id="ARBA00023015"/>
    </source>
</evidence>
<proteinExistence type="predicted"/>
<dbReference type="PRINTS" id="PR00038">
    <property type="entry name" value="HTHLUXR"/>
</dbReference>
<dbReference type="PROSITE" id="PS50043">
    <property type="entry name" value="HTH_LUXR_2"/>
    <property type="match status" value="1"/>
</dbReference>
<dbReference type="PROSITE" id="PS00622">
    <property type="entry name" value="HTH_LUXR_1"/>
    <property type="match status" value="1"/>
</dbReference>
<keyword evidence="6" id="KW-1185">Reference proteome</keyword>
<name>A0ABW0YKD8_9GAMM</name>
<dbReference type="SUPFAM" id="SSF46894">
    <property type="entry name" value="C-terminal effector domain of the bipartite response regulators"/>
    <property type="match status" value="1"/>
</dbReference>
<evidence type="ECO:0000256" key="3">
    <source>
        <dbReference type="ARBA" id="ARBA00023163"/>
    </source>
</evidence>
<reference evidence="6" key="1">
    <citation type="journal article" date="2019" name="Int. J. Syst. Evol. Microbiol.">
        <title>The Global Catalogue of Microorganisms (GCM) 10K type strain sequencing project: providing services to taxonomists for standard genome sequencing and annotation.</title>
        <authorList>
            <consortium name="The Broad Institute Genomics Platform"/>
            <consortium name="The Broad Institute Genome Sequencing Center for Infectious Disease"/>
            <person name="Wu L."/>
            <person name="Ma J."/>
        </authorList>
    </citation>
    <scope>NUCLEOTIDE SEQUENCE [LARGE SCALE GENOMIC DNA]</scope>
    <source>
        <strain evidence="6">KCTC 15012</strain>
    </source>
</reference>
<gene>
    <name evidence="5" type="ORF">ACFPVW_19790</name>
</gene>
<dbReference type="PANTHER" id="PTHR44688:SF16">
    <property type="entry name" value="DNA-BINDING TRANSCRIPTIONAL ACTIVATOR DEVR_DOSR"/>
    <property type="match status" value="1"/>
</dbReference>
<dbReference type="Gene3D" id="3.40.50.2300">
    <property type="match status" value="1"/>
</dbReference>
<dbReference type="InterPro" id="IPR016032">
    <property type="entry name" value="Sig_transdc_resp-reg_C-effctor"/>
</dbReference>
<accession>A0ABW0YKD8</accession>
<dbReference type="Pfam" id="PF21155">
    <property type="entry name" value="VpsT-like_REC"/>
    <property type="match status" value="1"/>
</dbReference>
<dbReference type="PANTHER" id="PTHR44688">
    <property type="entry name" value="DNA-BINDING TRANSCRIPTIONAL ACTIVATOR DEVR_DOSR"/>
    <property type="match status" value="1"/>
</dbReference>
<dbReference type="InterPro" id="IPR000792">
    <property type="entry name" value="Tscrpt_reg_LuxR_C"/>
</dbReference>
<dbReference type="Proteomes" id="UP001596132">
    <property type="component" value="Unassembled WGS sequence"/>
</dbReference>
<keyword evidence="3" id="KW-0804">Transcription</keyword>
<keyword evidence="1" id="KW-0805">Transcription regulation</keyword>
<organism evidence="5 6">
    <name type="scientific">Aeromonas eucrenophila</name>
    <dbReference type="NCBI Taxonomy" id="649"/>
    <lineage>
        <taxon>Bacteria</taxon>
        <taxon>Pseudomonadati</taxon>
        <taxon>Pseudomonadota</taxon>
        <taxon>Gammaproteobacteria</taxon>
        <taxon>Aeromonadales</taxon>
        <taxon>Aeromonadaceae</taxon>
        <taxon>Aeromonas</taxon>
    </lineage>
</organism>
<sequence length="214" mass="24279">MKIETPLILVTEANVQATTLTTYLAAQLGTPIGLINHPNQLLEIEGCSLFLIDLDYLKYSQLLSWNRHITTFELTNTVLLNAPASADLDLLLMWPNTSGLFFHQDPLDRLAAGLKKVVQGEYWIPRHLLSELTNYYRQGMVLAQTNQNLLTTRECEIIRCLMTGASNVEIASKLYVSEHTIKSHLYNVFKKLNVKNRLQAVIWAKEYLDITSSS</sequence>
<evidence type="ECO:0000313" key="6">
    <source>
        <dbReference type="Proteomes" id="UP001596132"/>
    </source>
</evidence>
<dbReference type="InterPro" id="IPR036388">
    <property type="entry name" value="WH-like_DNA-bd_sf"/>
</dbReference>
<evidence type="ECO:0000256" key="2">
    <source>
        <dbReference type="ARBA" id="ARBA00023125"/>
    </source>
</evidence>